<evidence type="ECO:0000313" key="8">
    <source>
        <dbReference type="EMBL" id="HIT75246.1"/>
    </source>
</evidence>
<comment type="subcellular location">
    <subcellularLocation>
        <location evidence="1">Cell membrane</location>
        <topology evidence="1">Peripheral membrane protein</topology>
    </subcellularLocation>
</comment>
<dbReference type="InterPro" id="IPR003593">
    <property type="entry name" value="AAA+_ATPase"/>
</dbReference>
<keyword evidence="4 8" id="KW-0067">ATP-binding</keyword>
<comment type="caution">
    <text evidence="8">The sequence shown here is derived from an EMBL/GenBank/DDBJ whole genome shotgun (WGS) entry which is preliminary data.</text>
</comment>
<evidence type="ECO:0000313" key="9">
    <source>
        <dbReference type="Proteomes" id="UP000886842"/>
    </source>
</evidence>
<dbReference type="InterPro" id="IPR003439">
    <property type="entry name" value="ABC_transporter-like_ATP-bd"/>
</dbReference>
<dbReference type="GO" id="GO:0016887">
    <property type="term" value="F:ATP hydrolysis activity"/>
    <property type="evidence" value="ECO:0007669"/>
    <property type="project" value="InterPro"/>
</dbReference>
<reference evidence="8" key="2">
    <citation type="journal article" date="2021" name="PeerJ">
        <title>Extensive microbial diversity within the chicken gut microbiome revealed by metagenomics and culture.</title>
        <authorList>
            <person name="Gilroy R."/>
            <person name="Ravi A."/>
            <person name="Getino M."/>
            <person name="Pursley I."/>
            <person name="Horton D.L."/>
            <person name="Alikhan N.F."/>
            <person name="Baker D."/>
            <person name="Gharbi K."/>
            <person name="Hall N."/>
            <person name="Watson M."/>
            <person name="Adriaenssens E.M."/>
            <person name="Foster-Nyarko E."/>
            <person name="Jarju S."/>
            <person name="Secka A."/>
            <person name="Antonio M."/>
            <person name="Oren A."/>
            <person name="Chaudhuri R.R."/>
            <person name="La Ragione R."/>
            <person name="Hildebrand F."/>
            <person name="Pallen M.J."/>
        </authorList>
    </citation>
    <scope>NUCLEOTIDE SEQUENCE</scope>
    <source>
        <strain evidence="8">ChiGjej1B1-24693</strain>
    </source>
</reference>
<evidence type="ECO:0000256" key="3">
    <source>
        <dbReference type="ARBA" id="ARBA00022741"/>
    </source>
</evidence>
<dbReference type="GO" id="GO:0005886">
    <property type="term" value="C:plasma membrane"/>
    <property type="evidence" value="ECO:0007669"/>
    <property type="project" value="UniProtKB-SubCell"/>
</dbReference>
<dbReference type="Proteomes" id="UP000886842">
    <property type="component" value="Unassembled WGS sequence"/>
</dbReference>
<dbReference type="PANTHER" id="PTHR42711:SF16">
    <property type="entry name" value="ABC TRANSPORTER ATP-BINDING PROTEIN"/>
    <property type="match status" value="1"/>
</dbReference>
<feature type="region of interest" description="Disordered" evidence="6">
    <location>
        <begin position="18"/>
        <end position="42"/>
    </location>
</feature>
<sequence length="286" mass="30210">MPVESPCFSQRRCLLNHSRGTSKGSLSGTTHPGDHPAGGPADLRHRLRAVTTTAPALDAQGVTIRLGDRTVLDRVDLHVLPGQVTALLGPNGAGKTTLIRCCTGLLTPSSGRIVICGTTPTRACAEGRVGLMPQATGAWSQITAAELLAHLASLHTEPLDLEPLVELLDLTAHLRTPYRRLSGGQQQAVNLLGAIVGRPELVVLDEPTAGMDPRARRTTWELVGALAQAGTAVLLTTHDMAEAQSLGDRVAIIHHGRVRVDSTVAELTDSGRSLEEVFLEATEGRS</sequence>
<keyword evidence="2" id="KW-0813">Transport</keyword>
<dbReference type="InterPro" id="IPR050763">
    <property type="entry name" value="ABC_transporter_ATP-binding"/>
</dbReference>
<dbReference type="CDD" id="cd03230">
    <property type="entry name" value="ABC_DR_subfamily_A"/>
    <property type="match status" value="1"/>
</dbReference>
<dbReference type="AlphaFoldDB" id="A0A9D1GXF2"/>
<accession>A0A9D1GXF2</accession>
<dbReference type="GO" id="GO:0005524">
    <property type="term" value="F:ATP binding"/>
    <property type="evidence" value="ECO:0007669"/>
    <property type="project" value="UniProtKB-KW"/>
</dbReference>
<evidence type="ECO:0000259" key="7">
    <source>
        <dbReference type="PROSITE" id="PS50893"/>
    </source>
</evidence>
<dbReference type="PROSITE" id="PS50893">
    <property type="entry name" value="ABC_TRANSPORTER_2"/>
    <property type="match status" value="1"/>
</dbReference>
<protein>
    <submittedName>
        <fullName evidence="8">ABC transporter ATP-binding protein</fullName>
    </submittedName>
</protein>
<dbReference type="GO" id="GO:0046677">
    <property type="term" value="P:response to antibiotic"/>
    <property type="evidence" value="ECO:0007669"/>
    <property type="project" value="UniProtKB-KW"/>
</dbReference>
<dbReference type="EMBL" id="DVLP01000203">
    <property type="protein sequence ID" value="HIT75246.1"/>
    <property type="molecule type" value="Genomic_DNA"/>
</dbReference>
<feature type="compositionally biased region" description="Polar residues" evidence="6">
    <location>
        <begin position="18"/>
        <end position="30"/>
    </location>
</feature>
<dbReference type="Pfam" id="PF00005">
    <property type="entry name" value="ABC_tran"/>
    <property type="match status" value="1"/>
</dbReference>
<dbReference type="PANTHER" id="PTHR42711">
    <property type="entry name" value="ABC TRANSPORTER ATP-BINDING PROTEIN"/>
    <property type="match status" value="1"/>
</dbReference>
<evidence type="ECO:0000256" key="4">
    <source>
        <dbReference type="ARBA" id="ARBA00022840"/>
    </source>
</evidence>
<dbReference type="InterPro" id="IPR017871">
    <property type="entry name" value="ABC_transporter-like_CS"/>
</dbReference>
<dbReference type="SMART" id="SM00382">
    <property type="entry name" value="AAA"/>
    <property type="match status" value="1"/>
</dbReference>
<evidence type="ECO:0000256" key="2">
    <source>
        <dbReference type="ARBA" id="ARBA00022448"/>
    </source>
</evidence>
<evidence type="ECO:0000256" key="1">
    <source>
        <dbReference type="ARBA" id="ARBA00004202"/>
    </source>
</evidence>
<dbReference type="PROSITE" id="PS00211">
    <property type="entry name" value="ABC_TRANSPORTER_1"/>
    <property type="match status" value="1"/>
</dbReference>
<name>A0A9D1GXF2_9ACTN</name>
<proteinExistence type="predicted"/>
<dbReference type="InterPro" id="IPR027417">
    <property type="entry name" value="P-loop_NTPase"/>
</dbReference>
<organism evidence="8 9">
    <name type="scientific">Candidatus Avipropionibacterium avicola</name>
    <dbReference type="NCBI Taxonomy" id="2840701"/>
    <lineage>
        <taxon>Bacteria</taxon>
        <taxon>Bacillati</taxon>
        <taxon>Actinomycetota</taxon>
        <taxon>Actinomycetes</taxon>
        <taxon>Propionibacteriales</taxon>
        <taxon>Propionibacteriaceae</taxon>
        <taxon>Propionibacteriaceae incertae sedis</taxon>
        <taxon>Candidatus Avipropionibacterium</taxon>
    </lineage>
</organism>
<dbReference type="Gene3D" id="3.40.50.300">
    <property type="entry name" value="P-loop containing nucleotide triphosphate hydrolases"/>
    <property type="match status" value="1"/>
</dbReference>
<keyword evidence="3" id="KW-0547">Nucleotide-binding</keyword>
<gene>
    <name evidence="8" type="ORF">IAA98_06655</name>
</gene>
<keyword evidence="5" id="KW-0046">Antibiotic resistance</keyword>
<feature type="domain" description="ABC transporter" evidence="7">
    <location>
        <begin position="57"/>
        <end position="280"/>
    </location>
</feature>
<reference evidence="8" key="1">
    <citation type="submission" date="2020-10" db="EMBL/GenBank/DDBJ databases">
        <authorList>
            <person name="Gilroy R."/>
        </authorList>
    </citation>
    <scope>NUCLEOTIDE SEQUENCE</scope>
    <source>
        <strain evidence="8">ChiGjej1B1-24693</strain>
    </source>
</reference>
<evidence type="ECO:0000256" key="6">
    <source>
        <dbReference type="SAM" id="MobiDB-lite"/>
    </source>
</evidence>
<dbReference type="SUPFAM" id="SSF52540">
    <property type="entry name" value="P-loop containing nucleoside triphosphate hydrolases"/>
    <property type="match status" value="1"/>
</dbReference>
<evidence type="ECO:0000256" key="5">
    <source>
        <dbReference type="ARBA" id="ARBA00023251"/>
    </source>
</evidence>